<evidence type="ECO:0000256" key="1">
    <source>
        <dbReference type="ARBA" id="ARBA00001933"/>
    </source>
</evidence>
<dbReference type="SUPFAM" id="SSF53383">
    <property type="entry name" value="PLP-dependent transferases"/>
    <property type="match status" value="1"/>
</dbReference>
<dbReference type="InterPro" id="IPR015422">
    <property type="entry name" value="PyrdxlP-dep_Trfase_small"/>
</dbReference>
<dbReference type="KEGG" id="ssm:Spirs_0798"/>
<feature type="modified residue" description="N6-(pyridoxal phosphate)lysine" evidence="5">
    <location>
        <position position="196"/>
    </location>
</feature>
<organism evidence="7 8">
    <name type="scientific">Sediminispirochaeta smaragdinae (strain DSM 11293 / JCM 15392 / SEBR 4228)</name>
    <name type="common">Spirochaeta smaragdinae</name>
    <dbReference type="NCBI Taxonomy" id="573413"/>
    <lineage>
        <taxon>Bacteria</taxon>
        <taxon>Pseudomonadati</taxon>
        <taxon>Spirochaetota</taxon>
        <taxon>Spirochaetia</taxon>
        <taxon>Spirochaetales</taxon>
        <taxon>Spirochaetaceae</taxon>
        <taxon>Sediminispirochaeta</taxon>
    </lineage>
</organism>
<gene>
    <name evidence="7" type="ordered locus">Spirs_0798</name>
</gene>
<dbReference type="Proteomes" id="UP000002318">
    <property type="component" value="Chromosome"/>
</dbReference>
<dbReference type="STRING" id="573413.Spirs_0798"/>
<dbReference type="InterPro" id="IPR024169">
    <property type="entry name" value="SP_NH2Trfase/AEP_transaminase"/>
</dbReference>
<evidence type="ECO:0000259" key="6">
    <source>
        <dbReference type="Pfam" id="PF00266"/>
    </source>
</evidence>
<dbReference type="EMBL" id="CP002116">
    <property type="protein sequence ID" value="ADK79933.1"/>
    <property type="molecule type" value="Genomic_DNA"/>
</dbReference>
<dbReference type="Pfam" id="PF00266">
    <property type="entry name" value="Aminotran_5"/>
    <property type="match status" value="1"/>
</dbReference>
<evidence type="ECO:0000256" key="2">
    <source>
        <dbReference type="ARBA" id="ARBA00009236"/>
    </source>
</evidence>
<evidence type="ECO:0000313" key="7">
    <source>
        <dbReference type="EMBL" id="ADK79933.1"/>
    </source>
</evidence>
<keyword evidence="3 5" id="KW-0663">Pyridoxal phosphate</keyword>
<dbReference type="Gene3D" id="3.40.640.10">
    <property type="entry name" value="Type I PLP-dependent aspartate aminotransferase-like (Major domain)"/>
    <property type="match status" value="1"/>
</dbReference>
<dbReference type="GO" id="GO:0019265">
    <property type="term" value="P:glycine biosynthetic process, by transamination of glyoxylate"/>
    <property type="evidence" value="ECO:0007669"/>
    <property type="project" value="TreeGrafter"/>
</dbReference>
<dbReference type="InterPro" id="IPR000192">
    <property type="entry name" value="Aminotrans_V_dom"/>
</dbReference>
<comment type="similarity">
    <text evidence="2">Belongs to the class-V pyridoxal-phosphate-dependent aminotransferase family.</text>
</comment>
<accession>E1RC53</accession>
<keyword evidence="7" id="KW-0032">Aminotransferase</keyword>
<dbReference type="PANTHER" id="PTHR21152:SF40">
    <property type="entry name" value="ALANINE--GLYOXYLATE AMINOTRANSFERASE"/>
    <property type="match status" value="1"/>
</dbReference>
<dbReference type="Gene3D" id="3.90.1150.10">
    <property type="entry name" value="Aspartate Aminotransferase, domain 1"/>
    <property type="match status" value="1"/>
</dbReference>
<dbReference type="GO" id="GO:0004760">
    <property type="term" value="F:L-serine-pyruvate transaminase activity"/>
    <property type="evidence" value="ECO:0007669"/>
    <property type="project" value="TreeGrafter"/>
</dbReference>
<name>E1RC53_SEDSS</name>
<feature type="domain" description="Aminotransferase class V" evidence="6">
    <location>
        <begin position="29"/>
        <end position="324"/>
    </location>
</feature>
<feature type="binding site" evidence="4">
    <location>
        <position position="340"/>
    </location>
    <ligand>
        <name>substrate</name>
    </ligand>
</feature>
<dbReference type="eggNOG" id="COG0075">
    <property type="taxonomic scope" value="Bacteria"/>
</dbReference>
<sequence>MKTFYRKELLLAPGPTPLHPEVLKAMISPMISHRTQSFQDLYKEIEEYLKELMHTKNQILLIPSSGTGGLQAAVKGCLSMGEKIVVASNGHFADLFSRLAASNGMNVVDVPFPWGQPVDPFVIAASVKEHKDAKALLLIQNETSTGVLSDIKTIVTEIRKVNKEILIFVDAVSSLGGTEFRLDEWGVDVVVSSSQKALMAPPGLCIMSLSDRAWAAAETVTCLDYYFDIKRIRKEANRHMTLTTPAVSIFFALRKSLEIIFNEGMKNCFGHNKALQEMIFELSQSTGVTPLGRLPYASPTVTALVVPEACDPEMIRNELYKKYSIVSGPGLGKIASKTFRIGHMGYVDRNDIQMFFNSLTEIISGPRARRPK</sequence>
<evidence type="ECO:0000256" key="5">
    <source>
        <dbReference type="PIRSR" id="PIRSR000524-50"/>
    </source>
</evidence>
<proteinExistence type="inferred from homology"/>
<reference evidence="7 8" key="1">
    <citation type="journal article" date="2010" name="Stand. Genomic Sci.">
        <title>Complete genome sequence of Spirochaeta smaragdinae type strain (SEBR 4228).</title>
        <authorList>
            <person name="Mavromatis K."/>
            <person name="Yasawong M."/>
            <person name="Chertkov O."/>
            <person name="Lapidus A."/>
            <person name="Lucas S."/>
            <person name="Nolan M."/>
            <person name="Del Rio T.G."/>
            <person name="Tice H."/>
            <person name="Cheng J.F."/>
            <person name="Pitluck S."/>
            <person name="Liolios K."/>
            <person name="Ivanova N."/>
            <person name="Tapia R."/>
            <person name="Han C."/>
            <person name="Bruce D."/>
            <person name="Goodwin L."/>
            <person name="Pati A."/>
            <person name="Chen A."/>
            <person name="Palaniappan K."/>
            <person name="Land M."/>
            <person name="Hauser L."/>
            <person name="Chang Y.J."/>
            <person name="Jeffries C.D."/>
            <person name="Detter J.C."/>
            <person name="Rohde M."/>
            <person name="Brambilla E."/>
            <person name="Spring S."/>
            <person name="Goker M."/>
            <person name="Sikorski J."/>
            <person name="Woyke T."/>
            <person name="Bristow J."/>
            <person name="Eisen J.A."/>
            <person name="Markowitz V."/>
            <person name="Hugenholtz P."/>
            <person name="Klenk H.P."/>
            <person name="Kyrpides N.C."/>
        </authorList>
    </citation>
    <scope>NUCLEOTIDE SEQUENCE [LARGE SCALE GENOMIC DNA]</scope>
    <source>
        <strain evidence="8">DSM 11293 / JCM 15392 / SEBR 4228</strain>
    </source>
</reference>
<dbReference type="PANTHER" id="PTHR21152">
    <property type="entry name" value="AMINOTRANSFERASE CLASS V"/>
    <property type="match status" value="1"/>
</dbReference>
<keyword evidence="8" id="KW-1185">Reference proteome</keyword>
<dbReference type="InterPro" id="IPR015421">
    <property type="entry name" value="PyrdxlP-dep_Trfase_major"/>
</dbReference>
<dbReference type="PIRSF" id="PIRSF000524">
    <property type="entry name" value="SPT"/>
    <property type="match status" value="1"/>
</dbReference>
<dbReference type="RefSeq" id="WP_013253397.1">
    <property type="nucleotide sequence ID" value="NC_014364.1"/>
</dbReference>
<protein>
    <submittedName>
        <fullName evidence="7">Aminotransferase class V</fullName>
    </submittedName>
</protein>
<comment type="cofactor">
    <cofactor evidence="1 5">
        <name>pyridoxal 5'-phosphate</name>
        <dbReference type="ChEBI" id="CHEBI:597326"/>
    </cofactor>
</comment>
<dbReference type="OrthoDB" id="389074at2"/>
<dbReference type="AlphaFoldDB" id="E1RC53"/>
<keyword evidence="7" id="KW-0808">Transferase</keyword>
<evidence type="ECO:0000313" key="8">
    <source>
        <dbReference type="Proteomes" id="UP000002318"/>
    </source>
</evidence>
<evidence type="ECO:0000256" key="4">
    <source>
        <dbReference type="PIRSR" id="PIRSR000524-1"/>
    </source>
</evidence>
<dbReference type="InterPro" id="IPR015424">
    <property type="entry name" value="PyrdxlP-dep_Trfase"/>
</dbReference>
<dbReference type="HOGENOM" id="CLU_027686_1_1_12"/>
<dbReference type="GO" id="GO:0008453">
    <property type="term" value="F:alanine-glyoxylate transaminase activity"/>
    <property type="evidence" value="ECO:0007669"/>
    <property type="project" value="TreeGrafter"/>
</dbReference>
<evidence type="ECO:0000256" key="3">
    <source>
        <dbReference type="ARBA" id="ARBA00022898"/>
    </source>
</evidence>